<keyword evidence="2 7" id="KW-0812">Transmembrane</keyword>
<feature type="compositionally biased region" description="Low complexity" evidence="8">
    <location>
        <begin position="342"/>
        <end position="356"/>
    </location>
</feature>
<evidence type="ECO:0000256" key="8">
    <source>
        <dbReference type="SAM" id="MobiDB-lite"/>
    </source>
</evidence>
<dbReference type="Pfam" id="PF02618">
    <property type="entry name" value="YceG"/>
    <property type="match status" value="1"/>
</dbReference>
<comment type="similarity">
    <text evidence="7">Belongs to the transglycosylase MltG family.</text>
</comment>
<dbReference type="GO" id="GO:0009252">
    <property type="term" value="P:peptidoglycan biosynthetic process"/>
    <property type="evidence" value="ECO:0007669"/>
    <property type="project" value="UniProtKB-UniRule"/>
</dbReference>
<evidence type="ECO:0000256" key="7">
    <source>
        <dbReference type="HAMAP-Rule" id="MF_02065"/>
    </source>
</evidence>
<proteinExistence type="inferred from homology"/>
<dbReference type="PANTHER" id="PTHR30518">
    <property type="entry name" value="ENDOLYTIC MUREIN TRANSGLYCOSYLASE"/>
    <property type="match status" value="1"/>
</dbReference>
<dbReference type="NCBIfam" id="TIGR00247">
    <property type="entry name" value="endolytic transglycosylase MltG"/>
    <property type="match status" value="1"/>
</dbReference>
<comment type="function">
    <text evidence="7">Functions as a peptidoglycan terminase that cleaves nascent peptidoglycan strands endolytically to terminate their elongation.</text>
</comment>
<name>A0A3Q8TZM1_9PSED</name>
<dbReference type="HAMAP" id="MF_02065">
    <property type="entry name" value="MltG"/>
    <property type="match status" value="1"/>
</dbReference>
<dbReference type="GO" id="GO:0008932">
    <property type="term" value="F:lytic endotransglycosylase activity"/>
    <property type="evidence" value="ECO:0007669"/>
    <property type="project" value="UniProtKB-UniRule"/>
</dbReference>
<evidence type="ECO:0000256" key="4">
    <source>
        <dbReference type="ARBA" id="ARBA00023136"/>
    </source>
</evidence>
<dbReference type="Proteomes" id="UP000268230">
    <property type="component" value="Chromosome"/>
</dbReference>
<reference evidence="9 10" key="1">
    <citation type="submission" date="2018-12" db="EMBL/GenBank/DDBJ databases">
        <authorList>
            <person name="Li S."/>
            <person name="Yang R."/>
            <person name="Chen G."/>
            <person name="Zou L."/>
            <person name="Zhang C."/>
            <person name="Chen Y."/>
            <person name="Liu Z."/>
            <person name="Li Y."/>
            <person name="Yan Y."/>
            <person name="Huang M."/>
            <person name="Chen T."/>
        </authorList>
    </citation>
    <scope>NUCLEOTIDE SEQUENCE [LARGE SCALE GENOMIC DNA]</scope>
    <source>
        <strain evidence="9 10">1257</strain>
    </source>
</reference>
<dbReference type="OrthoDB" id="9814591at2"/>
<organism evidence="9 10">
    <name type="scientific">Pseudomonas entomophila</name>
    <dbReference type="NCBI Taxonomy" id="312306"/>
    <lineage>
        <taxon>Bacteria</taxon>
        <taxon>Pseudomonadati</taxon>
        <taxon>Pseudomonadota</taxon>
        <taxon>Gammaproteobacteria</taxon>
        <taxon>Pseudomonadales</taxon>
        <taxon>Pseudomonadaceae</taxon>
        <taxon>Pseudomonas</taxon>
    </lineage>
</organism>
<keyword evidence="6 7" id="KW-0961">Cell wall biogenesis/degradation</keyword>
<keyword evidence="1 7" id="KW-1003">Cell membrane</keyword>
<evidence type="ECO:0000256" key="1">
    <source>
        <dbReference type="ARBA" id="ARBA00022475"/>
    </source>
</evidence>
<dbReference type="GO" id="GO:0005886">
    <property type="term" value="C:plasma membrane"/>
    <property type="evidence" value="ECO:0007669"/>
    <property type="project" value="UniProtKB-UniRule"/>
</dbReference>
<dbReference type="EMBL" id="CP034338">
    <property type="protein sequence ID" value="AZL67717.1"/>
    <property type="molecule type" value="Genomic_DNA"/>
</dbReference>
<keyword evidence="7" id="KW-0997">Cell inner membrane</keyword>
<gene>
    <name evidence="7 9" type="primary">mltG</name>
    <name evidence="9" type="ORF">EJA05_08155</name>
</gene>
<evidence type="ECO:0000256" key="5">
    <source>
        <dbReference type="ARBA" id="ARBA00023239"/>
    </source>
</evidence>
<keyword evidence="3 7" id="KW-1133">Transmembrane helix</keyword>
<keyword evidence="5 7" id="KW-0456">Lyase</keyword>
<evidence type="ECO:0000313" key="10">
    <source>
        <dbReference type="Proteomes" id="UP000268230"/>
    </source>
</evidence>
<dbReference type="PANTHER" id="PTHR30518:SF2">
    <property type="entry name" value="ENDOLYTIC MUREIN TRANSGLYCOSYLASE"/>
    <property type="match status" value="1"/>
</dbReference>
<feature type="region of interest" description="Disordered" evidence="8">
    <location>
        <begin position="333"/>
        <end position="389"/>
    </location>
</feature>
<feature type="site" description="Important for catalytic activity" evidence="7">
    <location>
        <position position="218"/>
    </location>
</feature>
<comment type="catalytic activity">
    <reaction evidence="7">
        <text>a peptidoglycan chain = a peptidoglycan chain with N-acetyl-1,6-anhydromuramyl-[peptide] at the reducing end + a peptidoglycan chain with N-acetylglucosamine at the non-reducing end.</text>
        <dbReference type="EC" id="4.2.2.29"/>
    </reaction>
</comment>
<evidence type="ECO:0000256" key="2">
    <source>
        <dbReference type="ARBA" id="ARBA00022692"/>
    </source>
</evidence>
<dbReference type="Gene3D" id="3.30.1490.480">
    <property type="entry name" value="Endolytic murein transglycosylase"/>
    <property type="match status" value="1"/>
</dbReference>
<dbReference type="Gene3D" id="3.30.160.60">
    <property type="entry name" value="Classic Zinc Finger"/>
    <property type="match status" value="1"/>
</dbReference>
<dbReference type="EC" id="4.2.2.29" evidence="7"/>
<dbReference type="KEGG" id="pory:EJA05_08155"/>
<accession>A0A3Q8TZM1</accession>
<evidence type="ECO:0000256" key="3">
    <source>
        <dbReference type="ARBA" id="ARBA00022989"/>
    </source>
</evidence>
<dbReference type="InterPro" id="IPR003770">
    <property type="entry name" value="MLTG-like"/>
</dbReference>
<dbReference type="CDD" id="cd08010">
    <property type="entry name" value="MltG_like"/>
    <property type="match status" value="1"/>
</dbReference>
<protein>
    <recommendedName>
        <fullName evidence="7">Endolytic murein transglycosylase</fullName>
        <ecNumber evidence="7">4.2.2.29</ecNumber>
    </recommendedName>
    <alternativeName>
        <fullName evidence="7">Peptidoglycan lytic transglycosylase</fullName>
    </alternativeName>
    <alternativeName>
        <fullName evidence="7">Peptidoglycan polymerization terminase</fullName>
    </alternativeName>
</protein>
<dbReference type="AlphaFoldDB" id="A0A3Q8TZM1"/>
<evidence type="ECO:0000256" key="6">
    <source>
        <dbReference type="ARBA" id="ARBA00023316"/>
    </source>
</evidence>
<evidence type="ECO:0000313" key="9">
    <source>
        <dbReference type="EMBL" id="AZL67717.1"/>
    </source>
</evidence>
<dbReference type="GO" id="GO:0071555">
    <property type="term" value="P:cell wall organization"/>
    <property type="evidence" value="ECO:0007669"/>
    <property type="project" value="UniProtKB-KW"/>
</dbReference>
<keyword evidence="4 7" id="KW-0472">Membrane</keyword>
<sequence length="389" mass="43460">MRRKFLLLLEMGLILAGLALGWAAWKVNSVLEQPLQVAQERLLDVPGGTTPNRMFYRMEGEGLLDDALWLRLYWRFNMAGTPLHTGEYRLTPGMTVGQLFDAWQRGDVVQYNLTLVEGWTFRQVRAAVARHDKIKHTLDDLSDAQVMDKLGHTGVFPEGRFFPDTYRFVRGMSDVELLQQAYMRLDEVLAKEWAERSTGLPYRDPYQALIMASLVEKETGIPQERNQIAGVFVRRLRLGMMLQTDPTVIYGMGERYNGKITRADLREPTPYNTYTISGLPPTPIAMVGREAIHAALNPSDGSSLYFVARGDGSHVFSDDLDDHNSAVREFQLKRRADYRSSPAPAAQPGAGEQPAPDQETPAEAAPPESDAGAPTDESVPAEAPVPEKQ</sequence>